<keyword evidence="1" id="KW-1133">Transmembrane helix</keyword>
<dbReference type="Proteomes" id="UP001497512">
    <property type="component" value="Chromosome 5"/>
</dbReference>
<dbReference type="EMBL" id="OZ019897">
    <property type="protein sequence ID" value="CAK9225378.1"/>
    <property type="molecule type" value="Genomic_DNA"/>
</dbReference>
<keyword evidence="1" id="KW-0472">Membrane</keyword>
<gene>
    <name evidence="2" type="ORF">CSSPTR1EN2_LOCUS17492</name>
</gene>
<accession>A0ABP0UR15</accession>
<feature type="transmembrane region" description="Helical" evidence="1">
    <location>
        <begin position="12"/>
        <end position="36"/>
    </location>
</feature>
<organism evidence="2 3">
    <name type="scientific">Sphagnum troendelagicum</name>
    <dbReference type="NCBI Taxonomy" id="128251"/>
    <lineage>
        <taxon>Eukaryota</taxon>
        <taxon>Viridiplantae</taxon>
        <taxon>Streptophyta</taxon>
        <taxon>Embryophyta</taxon>
        <taxon>Bryophyta</taxon>
        <taxon>Sphagnophytina</taxon>
        <taxon>Sphagnopsida</taxon>
        <taxon>Sphagnales</taxon>
        <taxon>Sphagnaceae</taxon>
        <taxon>Sphagnum</taxon>
    </lineage>
</organism>
<evidence type="ECO:0000313" key="3">
    <source>
        <dbReference type="Proteomes" id="UP001497512"/>
    </source>
</evidence>
<reference evidence="2" key="1">
    <citation type="submission" date="2024-02" db="EMBL/GenBank/DDBJ databases">
        <authorList>
            <consortium name="ELIXIR-Norway"/>
            <consortium name="Elixir Norway"/>
        </authorList>
    </citation>
    <scope>NUCLEOTIDE SEQUENCE</scope>
</reference>
<keyword evidence="1" id="KW-0812">Transmembrane</keyword>
<keyword evidence="3" id="KW-1185">Reference proteome</keyword>
<sequence>MAGSSSGSFRSCSTTALVLFQILVVMALWALIMAVAGLQGDAGSDYLAEKEKQVQQIVAQVELNDIQTCVPLLTAPDMGAQLYIVTISSVWMCQTISIAMRRLVAAIAHNYVQNIA</sequence>
<name>A0ABP0UR15_9BRYO</name>
<protein>
    <submittedName>
        <fullName evidence="2">Uncharacterized protein</fullName>
    </submittedName>
</protein>
<evidence type="ECO:0000313" key="2">
    <source>
        <dbReference type="EMBL" id="CAK9225378.1"/>
    </source>
</evidence>
<feature type="transmembrane region" description="Helical" evidence="1">
    <location>
        <begin position="80"/>
        <end position="100"/>
    </location>
</feature>
<evidence type="ECO:0000256" key="1">
    <source>
        <dbReference type="SAM" id="Phobius"/>
    </source>
</evidence>
<proteinExistence type="predicted"/>